<dbReference type="Gene3D" id="3.30.70.890">
    <property type="entry name" value="GHMP kinase, C-terminal domain"/>
    <property type="match status" value="1"/>
</dbReference>
<dbReference type="Pfam" id="PF00288">
    <property type="entry name" value="GHMP_kinases_N"/>
    <property type="match status" value="1"/>
</dbReference>
<evidence type="ECO:0000256" key="8">
    <source>
        <dbReference type="ARBA" id="ARBA00023229"/>
    </source>
</evidence>
<reference evidence="13 14" key="1">
    <citation type="submission" date="2020-08" db="EMBL/GenBank/DDBJ databases">
        <title>Genomic Encyclopedia of Type Strains, Phase IV (KMG-IV): sequencing the most valuable type-strain genomes for metagenomic binning, comparative biology and taxonomic classification.</title>
        <authorList>
            <person name="Goeker M."/>
        </authorList>
    </citation>
    <scope>NUCLEOTIDE SEQUENCE [LARGE SCALE GENOMIC DNA]</scope>
    <source>
        <strain evidence="13 14">DSM 18233</strain>
    </source>
</reference>
<dbReference type="GO" id="GO:0019288">
    <property type="term" value="P:isopentenyl diphosphate biosynthetic process, methylerythritol 4-phosphate pathway"/>
    <property type="evidence" value="ECO:0007669"/>
    <property type="project" value="UniProtKB-UniRule"/>
</dbReference>
<dbReference type="SUPFAM" id="SSF54211">
    <property type="entry name" value="Ribosomal protein S5 domain 2-like"/>
    <property type="match status" value="1"/>
</dbReference>
<dbReference type="NCBIfam" id="TIGR00154">
    <property type="entry name" value="ispE"/>
    <property type="match status" value="1"/>
</dbReference>
<dbReference type="GO" id="GO:0016114">
    <property type="term" value="P:terpenoid biosynthetic process"/>
    <property type="evidence" value="ECO:0007669"/>
    <property type="project" value="UniProtKB-UniRule"/>
</dbReference>
<organism evidence="13 14">
    <name type="scientific">Silvimonas terrae</name>
    <dbReference type="NCBI Taxonomy" id="300266"/>
    <lineage>
        <taxon>Bacteria</taxon>
        <taxon>Pseudomonadati</taxon>
        <taxon>Pseudomonadota</taxon>
        <taxon>Betaproteobacteria</taxon>
        <taxon>Neisseriales</taxon>
        <taxon>Chitinibacteraceae</taxon>
        <taxon>Silvimonas</taxon>
    </lineage>
</organism>
<evidence type="ECO:0000256" key="7">
    <source>
        <dbReference type="ARBA" id="ARBA00022840"/>
    </source>
</evidence>
<evidence type="ECO:0000256" key="4">
    <source>
        <dbReference type="ARBA" id="ARBA00022679"/>
    </source>
</evidence>
<evidence type="ECO:0000256" key="2">
    <source>
        <dbReference type="ARBA" id="ARBA00012052"/>
    </source>
</evidence>
<feature type="binding site" evidence="10">
    <location>
        <begin position="79"/>
        <end position="89"/>
    </location>
    <ligand>
        <name>ATP</name>
        <dbReference type="ChEBI" id="CHEBI:30616"/>
    </ligand>
</feature>
<dbReference type="Proteomes" id="UP000543030">
    <property type="component" value="Unassembled WGS sequence"/>
</dbReference>
<dbReference type="EMBL" id="JACHHN010000005">
    <property type="protein sequence ID" value="MBB5192109.1"/>
    <property type="molecule type" value="Genomic_DNA"/>
</dbReference>
<dbReference type="InterPro" id="IPR004424">
    <property type="entry name" value="IspE"/>
</dbReference>
<feature type="domain" description="GHMP kinase N-terminal" evidence="11">
    <location>
        <begin position="52"/>
        <end position="129"/>
    </location>
</feature>
<proteinExistence type="inferred from homology"/>
<dbReference type="AlphaFoldDB" id="A0A840RF03"/>
<dbReference type="EC" id="2.7.1.148" evidence="2 10"/>
<evidence type="ECO:0000256" key="10">
    <source>
        <dbReference type="HAMAP-Rule" id="MF_00061"/>
    </source>
</evidence>
<dbReference type="GO" id="GO:0050515">
    <property type="term" value="F:4-(cytidine 5'-diphospho)-2-C-methyl-D-erythritol kinase activity"/>
    <property type="evidence" value="ECO:0007669"/>
    <property type="project" value="UniProtKB-UniRule"/>
</dbReference>
<keyword evidence="6 10" id="KW-0418">Kinase</keyword>
<evidence type="ECO:0000259" key="12">
    <source>
        <dbReference type="Pfam" id="PF08544"/>
    </source>
</evidence>
<keyword evidence="5 10" id="KW-0547">Nucleotide-binding</keyword>
<evidence type="ECO:0000256" key="1">
    <source>
        <dbReference type="ARBA" id="ARBA00009684"/>
    </source>
</evidence>
<comment type="caution">
    <text evidence="13">The sequence shown here is derived from an EMBL/GenBank/DDBJ whole genome shotgun (WGS) entry which is preliminary data.</text>
</comment>
<evidence type="ECO:0000256" key="9">
    <source>
        <dbReference type="ARBA" id="ARBA00032554"/>
    </source>
</evidence>
<dbReference type="InterPro" id="IPR036554">
    <property type="entry name" value="GHMP_kinase_C_sf"/>
</dbReference>
<dbReference type="SUPFAM" id="SSF55060">
    <property type="entry name" value="GHMP Kinase, C-terminal domain"/>
    <property type="match status" value="1"/>
</dbReference>
<dbReference type="HAMAP" id="MF_00061">
    <property type="entry name" value="IspE"/>
    <property type="match status" value="1"/>
</dbReference>
<dbReference type="InterPro" id="IPR020568">
    <property type="entry name" value="Ribosomal_Su5_D2-typ_SF"/>
</dbReference>
<keyword evidence="8 10" id="KW-0414">Isoprene biosynthesis</keyword>
<evidence type="ECO:0000256" key="3">
    <source>
        <dbReference type="ARBA" id="ARBA00017473"/>
    </source>
</evidence>
<dbReference type="Gene3D" id="3.30.230.10">
    <property type="match status" value="1"/>
</dbReference>
<accession>A0A840RF03</accession>
<dbReference type="Pfam" id="PF08544">
    <property type="entry name" value="GHMP_kinases_C"/>
    <property type="match status" value="1"/>
</dbReference>
<feature type="active site" evidence="10">
    <location>
        <position position="121"/>
    </location>
</feature>
<keyword evidence="14" id="KW-1185">Reference proteome</keyword>
<dbReference type="PANTHER" id="PTHR43527">
    <property type="entry name" value="4-DIPHOSPHOCYTIDYL-2-C-METHYL-D-ERYTHRITOL KINASE, CHLOROPLASTIC"/>
    <property type="match status" value="1"/>
</dbReference>
<evidence type="ECO:0000313" key="13">
    <source>
        <dbReference type="EMBL" id="MBB5192109.1"/>
    </source>
</evidence>
<dbReference type="InterPro" id="IPR006204">
    <property type="entry name" value="GHMP_kinase_N_dom"/>
</dbReference>
<sequence length="264" mass="28790">MHIIGRRADGYHLLQSVFQLVDLNDTIELRVRTDQDVVHHNPLPGVDPQDDLTVRAARLLQQHANISAGVDIRVEKRIPMGGGMGGGSSDAATVLLALNQLWGVKLSRQALMTLGLKLGADVPFFIFGRNAFVEGVGEIMSAYDTPDAWFAVLHPQVHVSTPAIFKDERLTRNTPSITMRGLNVAATRNDLQAVAMSQQPRIAECLKWLSQFGPARMTGSGSCVFTICASQSDADNVISSTPEEMTGFAIRSIAQHKLREFASE</sequence>
<dbReference type="UniPathway" id="UPA00056">
    <property type="reaction ID" value="UER00094"/>
</dbReference>
<protein>
    <recommendedName>
        <fullName evidence="3 10">4-diphosphocytidyl-2-C-methyl-D-erythritol kinase</fullName>
        <shortName evidence="10">CMK</shortName>
        <ecNumber evidence="2 10">2.7.1.148</ecNumber>
    </recommendedName>
    <alternativeName>
        <fullName evidence="9 10">4-(cytidine-5'-diphospho)-2-C-methyl-D-erythritol kinase</fullName>
    </alternativeName>
</protein>
<keyword evidence="7 10" id="KW-0067">ATP-binding</keyword>
<keyword evidence="4 10" id="KW-0808">Transferase</keyword>
<evidence type="ECO:0000256" key="6">
    <source>
        <dbReference type="ARBA" id="ARBA00022777"/>
    </source>
</evidence>
<dbReference type="InterPro" id="IPR013750">
    <property type="entry name" value="GHMP_kinase_C_dom"/>
</dbReference>
<dbReference type="GO" id="GO:0005524">
    <property type="term" value="F:ATP binding"/>
    <property type="evidence" value="ECO:0007669"/>
    <property type="project" value="UniProtKB-UniRule"/>
</dbReference>
<dbReference type="PIRSF" id="PIRSF010376">
    <property type="entry name" value="IspE"/>
    <property type="match status" value="1"/>
</dbReference>
<comment type="function">
    <text evidence="10">Catalyzes the phosphorylation of the position 2 hydroxy group of 4-diphosphocytidyl-2C-methyl-D-erythritol.</text>
</comment>
<comment type="caution">
    <text evidence="10">Lacks conserved residue(s) required for the propagation of feature annotation.</text>
</comment>
<comment type="similarity">
    <text evidence="1 10">Belongs to the GHMP kinase family. IspE subfamily.</text>
</comment>
<comment type="catalytic activity">
    <reaction evidence="10">
        <text>4-CDP-2-C-methyl-D-erythritol + ATP = 4-CDP-2-C-methyl-D-erythritol 2-phosphate + ADP + H(+)</text>
        <dbReference type="Rhea" id="RHEA:18437"/>
        <dbReference type="ChEBI" id="CHEBI:15378"/>
        <dbReference type="ChEBI" id="CHEBI:30616"/>
        <dbReference type="ChEBI" id="CHEBI:57823"/>
        <dbReference type="ChEBI" id="CHEBI:57919"/>
        <dbReference type="ChEBI" id="CHEBI:456216"/>
        <dbReference type="EC" id="2.7.1.148"/>
    </reaction>
</comment>
<evidence type="ECO:0000313" key="14">
    <source>
        <dbReference type="Proteomes" id="UP000543030"/>
    </source>
</evidence>
<evidence type="ECO:0000256" key="5">
    <source>
        <dbReference type="ARBA" id="ARBA00022741"/>
    </source>
</evidence>
<dbReference type="InterPro" id="IPR014721">
    <property type="entry name" value="Ribsml_uS5_D2-typ_fold_subgr"/>
</dbReference>
<evidence type="ECO:0000259" key="11">
    <source>
        <dbReference type="Pfam" id="PF00288"/>
    </source>
</evidence>
<dbReference type="PANTHER" id="PTHR43527:SF2">
    <property type="entry name" value="4-DIPHOSPHOCYTIDYL-2-C-METHYL-D-ERYTHRITOL KINASE, CHLOROPLASTIC"/>
    <property type="match status" value="1"/>
</dbReference>
<name>A0A840RF03_9NEIS</name>
<gene>
    <name evidence="10" type="primary">ispE</name>
    <name evidence="13" type="ORF">HNQ50_002846</name>
</gene>
<comment type="pathway">
    <text evidence="10">Isoprenoid biosynthesis; isopentenyl diphosphate biosynthesis via DXP pathway; isopentenyl diphosphate from 1-deoxy-D-xylulose 5-phosphate: step 3/6.</text>
</comment>
<feature type="domain" description="GHMP kinase C-terminal" evidence="12">
    <location>
        <begin position="188"/>
        <end position="240"/>
    </location>
</feature>